<dbReference type="Gene3D" id="2.160.20.10">
    <property type="entry name" value="Single-stranded right-handed beta-helix, Pectin lyase-like"/>
    <property type="match status" value="2"/>
</dbReference>
<accession>T1FB11</accession>
<dbReference type="InterPro" id="IPR008979">
    <property type="entry name" value="Galactose-bd-like_sf"/>
</dbReference>
<keyword evidence="17" id="KW-0732">Signal</keyword>
<dbReference type="SUPFAM" id="SSF49785">
    <property type="entry name" value="Galactose-binding domain-like"/>
    <property type="match status" value="1"/>
</dbReference>
<dbReference type="GO" id="GO:0005886">
    <property type="term" value="C:plasma membrane"/>
    <property type="evidence" value="ECO:0000318"/>
    <property type="project" value="GO_Central"/>
</dbReference>
<dbReference type="Pfam" id="PF00754">
    <property type="entry name" value="F5_F8_type_C"/>
    <property type="match status" value="1"/>
</dbReference>
<dbReference type="Pfam" id="PF00028">
    <property type="entry name" value="Cadherin"/>
    <property type="match status" value="2"/>
</dbReference>
<dbReference type="InterPro" id="IPR013806">
    <property type="entry name" value="Kringle-like"/>
</dbReference>
<reference evidence="23" key="3">
    <citation type="submission" date="2015-06" db="UniProtKB">
        <authorList>
            <consortium name="EnsemblMetazoa"/>
        </authorList>
    </citation>
    <scope>IDENTIFICATION</scope>
</reference>
<dbReference type="InterPro" id="IPR000421">
    <property type="entry name" value="FA58C"/>
</dbReference>
<evidence type="ECO:0000313" key="24">
    <source>
        <dbReference type="Proteomes" id="UP000015101"/>
    </source>
</evidence>
<keyword evidence="10 14" id="KW-1015">Disulfide bond</keyword>
<keyword evidence="7" id="KW-0130">Cell adhesion</keyword>
<dbReference type="GO" id="GO:0005509">
    <property type="term" value="F:calcium ion binding"/>
    <property type="evidence" value="ECO:0007669"/>
    <property type="project" value="UniProtKB-UniRule"/>
</dbReference>
<evidence type="ECO:0000259" key="20">
    <source>
        <dbReference type="PROSITE" id="PS50070"/>
    </source>
</evidence>
<evidence type="ECO:0000256" key="17">
    <source>
        <dbReference type="SAM" id="SignalP"/>
    </source>
</evidence>
<dbReference type="GO" id="GO:0044331">
    <property type="term" value="P:cell-cell adhesion mediated by cadherin"/>
    <property type="evidence" value="ECO:0000318"/>
    <property type="project" value="GO_Central"/>
</dbReference>
<dbReference type="CDD" id="cd00057">
    <property type="entry name" value="FA58C"/>
    <property type="match status" value="1"/>
</dbReference>
<evidence type="ECO:0000256" key="15">
    <source>
        <dbReference type="PROSITE-ProRule" id="PRU00121"/>
    </source>
</evidence>
<dbReference type="PROSITE" id="PS50268">
    <property type="entry name" value="CADHERIN_2"/>
    <property type="match status" value="6"/>
</dbReference>
<dbReference type="PROSITE" id="PS50070">
    <property type="entry name" value="KRINGLE_2"/>
    <property type="match status" value="1"/>
</dbReference>
<dbReference type="InterPro" id="IPR015919">
    <property type="entry name" value="Cadherin-like_sf"/>
</dbReference>
<dbReference type="GO" id="GO:0030855">
    <property type="term" value="P:epithelial cell differentiation"/>
    <property type="evidence" value="ECO:0000318"/>
    <property type="project" value="GO_Central"/>
</dbReference>
<feature type="domain" description="Cadherin" evidence="21">
    <location>
        <begin position="4337"/>
        <end position="4442"/>
    </location>
</feature>
<dbReference type="PANTHER" id="PTHR24026">
    <property type="entry name" value="FAT ATYPICAL CADHERIN-RELATED"/>
    <property type="match status" value="1"/>
</dbReference>
<comment type="subcellular location">
    <subcellularLocation>
        <location evidence="1">Cell projection</location>
    </subcellularLocation>
    <subcellularLocation>
        <location evidence="2">Membrane</location>
    </subcellularLocation>
</comment>
<dbReference type="InterPro" id="IPR000001">
    <property type="entry name" value="Kringle"/>
</dbReference>
<dbReference type="EMBL" id="KB097144">
    <property type="protein sequence ID" value="ESN98427.1"/>
    <property type="molecule type" value="Genomic_DNA"/>
</dbReference>
<feature type="domain" description="Cadherin" evidence="21">
    <location>
        <begin position="3890"/>
        <end position="4006"/>
    </location>
</feature>
<dbReference type="OrthoDB" id="10268124at2759"/>
<evidence type="ECO:0000256" key="11">
    <source>
        <dbReference type="ARBA" id="ARBA00023180"/>
    </source>
</evidence>
<keyword evidence="4" id="KW-0812">Transmembrane</keyword>
<dbReference type="PANTHER" id="PTHR24026:SF136">
    <property type="entry name" value="PROTOCADHERIN-23"/>
    <property type="match status" value="1"/>
</dbReference>
<evidence type="ECO:0000256" key="4">
    <source>
        <dbReference type="ARBA" id="ARBA00022692"/>
    </source>
</evidence>
<keyword evidence="3 15" id="KW-0420">Kringle</keyword>
<dbReference type="PROSITE" id="PS01186">
    <property type="entry name" value="EGF_2"/>
    <property type="match status" value="1"/>
</dbReference>
<dbReference type="InterPro" id="IPR020894">
    <property type="entry name" value="Cadherin_CS"/>
</dbReference>
<dbReference type="FunFam" id="2.60.40.60:FF:000397">
    <property type="entry name" value="Fat-like cadherin-related tumor suppressor homolog"/>
    <property type="match status" value="1"/>
</dbReference>
<dbReference type="SUPFAM" id="SSF51126">
    <property type="entry name" value="Pectin lyase-like"/>
    <property type="match status" value="2"/>
</dbReference>
<dbReference type="RefSeq" id="XP_009023389.1">
    <property type="nucleotide sequence ID" value="XM_009025141.1"/>
</dbReference>
<feature type="compositionally biased region" description="Gly residues" evidence="16">
    <location>
        <begin position="3276"/>
        <end position="3310"/>
    </location>
</feature>
<dbReference type="GO" id="GO:0007156">
    <property type="term" value="P:homophilic cell adhesion via plasma membrane adhesion molecules"/>
    <property type="evidence" value="ECO:0007669"/>
    <property type="project" value="InterPro"/>
</dbReference>
<dbReference type="InterPro" id="IPR002126">
    <property type="entry name" value="Cadherin-like_dom"/>
</dbReference>
<name>T1FB11_HELRO</name>
<feature type="domain" description="Cadherin" evidence="21">
    <location>
        <begin position="4014"/>
        <end position="4111"/>
    </location>
</feature>
<keyword evidence="5" id="KW-0677">Repeat</keyword>
<keyword evidence="6 13" id="KW-0106">Calcium</keyword>
<evidence type="ECO:0000313" key="23">
    <source>
        <dbReference type="EnsemblMetazoa" id="HelroP176894"/>
    </source>
</evidence>
<dbReference type="Gene3D" id="2.60.40.60">
    <property type="entry name" value="Cadherins"/>
    <property type="match status" value="6"/>
</dbReference>
<dbReference type="InterPro" id="IPR000742">
    <property type="entry name" value="EGF"/>
</dbReference>
<evidence type="ECO:0000256" key="13">
    <source>
        <dbReference type="PROSITE-ProRule" id="PRU00043"/>
    </source>
</evidence>
<dbReference type="HOGENOM" id="CLU_223545_0_0_1"/>
<dbReference type="SMART" id="SM00181">
    <property type="entry name" value="EGF"/>
    <property type="match status" value="3"/>
</dbReference>
<dbReference type="EnsemblMetazoa" id="HelroT176894">
    <property type="protein sequence ID" value="HelroP176894"/>
    <property type="gene ID" value="HelroG176894"/>
</dbReference>
<dbReference type="InterPro" id="IPR012334">
    <property type="entry name" value="Pectin_lyas_fold"/>
</dbReference>
<dbReference type="PRINTS" id="PR00205">
    <property type="entry name" value="CADHERIN"/>
</dbReference>
<feature type="domain" description="Kringle" evidence="20">
    <location>
        <begin position="26"/>
        <end position="105"/>
    </location>
</feature>
<keyword evidence="9" id="KW-0472">Membrane</keyword>
<dbReference type="Gene3D" id="2.40.20.10">
    <property type="entry name" value="Plasminogen Kringle 4"/>
    <property type="match status" value="1"/>
</dbReference>
<reference evidence="22 24" key="2">
    <citation type="journal article" date="2013" name="Nature">
        <title>Insights into bilaterian evolution from three spiralian genomes.</title>
        <authorList>
            <person name="Simakov O."/>
            <person name="Marletaz F."/>
            <person name="Cho S.J."/>
            <person name="Edsinger-Gonzales E."/>
            <person name="Havlak P."/>
            <person name="Hellsten U."/>
            <person name="Kuo D.H."/>
            <person name="Larsson T."/>
            <person name="Lv J."/>
            <person name="Arendt D."/>
            <person name="Savage R."/>
            <person name="Osoegawa K."/>
            <person name="de Jong P."/>
            <person name="Grimwood J."/>
            <person name="Chapman J.A."/>
            <person name="Shapiro H."/>
            <person name="Aerts A."/>
            <person name="Otillar R.P."/>
            <person name="Terry A.Y."/>
            <person name="Boore J.L."/>
            <person name="Grigoriev I.V."/>
            <person name="Lindberg D.R."/>
            <person name="Seaver E.C."/>
            <person name="Weisblat D.A."/>
            <person name="Putnam N.H."/>
            <person name="Rokhsar D.S."/>
        </authorList>
    </citation>
    <scope>NUCLEOTIDE SEQUENCE</scope>
</reference>
<dbReference type="SUPFAM" id="SSF49313">
    <property type="entry name" value="Cadherin-like"/>
    <property type="match status" value="6"/>
</dbReference>
<feature type="domain" description="Cadherin" evidence="21">
    <location>
        <begin position="4112"/>
        <end position="4221"/>
    </location>
</feature>
<dbReference type="PROSITE" id="PS50026">
    <property type="entry name" value="EGF_3"/>
    <property type="match status" value="1"/>
</dbReference>
<dbReference type="Gene3D" id="2.60.120.260">
    <property type="entry name" value="Galactose-binding domain-like"/>
    <property type="match status" value="1"/>
</dbReference>
<dbReference type="InterPro" id="IPR011050">
    <property type="entry name" value="Pectin_lyase_fold/virulence"/>
</dbReference>
<evidence type="ECO:0000256" key="16">
    <source>
        <dbReference type="SAM" id="MobiDB-lite"/>
    </source>
</evidence>
<feature type="chain" id="PRO_5010980452" description="F5/8 type C domain-containing protein" evidence="17">
    <location>
        <begin position="25"/>
        <end position="4650"/>
    </location>
</feature>
<dbReference type="KEGG" id="hro:HELRODRAFT_176894"/>
<feature type="domain" description="EGF-like" evidence="19">
    <location>
        <begin position="2228"/>
        <end position="2262"/>
    </location>
</feature>
<dbReference type="InterPro" id="IPR002049">
    <property type="entry name" value="LE_dom"/>
</dbReference>
<dbReference type="OMA" id="FERVNSY"/>
<evidence type="ECO:0000313" key="22">
    <source>
        <dbReference type="EMBL" id="ESN98427.1"/>
    </source>
</evidence>
<proteinExistence type="predicted"/>
<organism evidence="23 24">
    <name type="scientific">Helobdella robusta</name>
    <name type="common">Californian leech</name>
    <dbReference type="NCBI Taxonomy" id="6412"/>
    <lineage>
        <taxon>Eukaryota</taxon>
        <taxon>Metazoa</taxon>
        <taxon>Spiralia</taxon>
        <taxon>Lophotrochozoa</taxon>
        <taxon>Annelida</taxon>
        <taxon>Clitellata</taxon>
        <taxon>Hirudinea</taxon>
        <taxon>Rhynchobdellida</taxon>
        <taxon>Glossiphoniidae</taxon>
        <taxon>Helobdella</taxon>
    </lineage>
</organism>
<gene>
    <name evidence="23" type="primary">20206010</name>
    <name evidence="22" type="ORF">HELRODRAFT_176894</name>
</gene>
<dbReference type="PROSITE" id="PS00022">
    <property type="entry name" value="EGF_1"/>
    <property type="match status" value="2"/>
</dbReference>
<dbReference type="CDD" id="cd00102">
    <property type="entry name" value="IPT"/>
    <property type="match status" value="1"/>
</dbReference>
<dbReference type="SMART" id="SM00231">
    <property type="entry name" value="FA58C"/>
    <property type="match status" value="1"/>
</dbReference>
<dbReference type="GO" id="GO:0005912">
    <property type="term" value="C:adherens junction"/>
    <property type="evidence" value="ECO:0000318"/>
    <property type="project" value="GO_Central"/>
</dbReference>
<keyword evidence="11" id="KW-0325">Glycoprotein</keyword>
<dbReference type="CTD" id="20206010"/>
<feature type="domain" description="Cadherin" evidence="21">
    <location>
        <begin position="4443"/>
        <end position="4547"/>
    </location>
</feature>
<dbReference type="CDD" id="cd11304">
    <property type="entry name" value="Cadherin_repeat"/>
    <property type="match status" value="5"/>
</dbReference>
<keyword evidence="8" id="KW-1133">Transmembrane helix</keyword>
<dbReference type="Gene3D" id="2.10.25.10">
    <property type="entry name" value="Laminin"/>
    <property type="match status" value="2"/>
</dbReference>
<feature type="domain" description="F5/8 type C" evidence="18">
    <location>
        <begin position="113"/>
        <end position="265"/>
    </location>
</feature>
<evidence type="ECO:0008006" key="25">
    <source>
        <dbReference type="Google" id="ProtNLM"/>
    </source>
</evidence>
<dbReference type="SMART" id="SM00112">
    <property type="entry name" value="CA"/>
    <property type="match status" value="6"/>
</dbReference>
<keyword evidence="24" id="KW-1185">Reference proteome</keyword>
<keyword evidence="14" id="KW-0245">EGF-like domain</keyword>
<evidence type="ECO:0000256" key="3">
    <source>
        <dbReference type="ARBA" id="ARBA00022572"/>
    </source>
</evidence>
<comment type="caution">
    <text evidence="14">Lacks conserved residue(s) required for the propagation of feature annotation.</text>
</comment>
<evidence type="ECO:0000259" key="18">
    <source>
        <dbReference type="PROSITE" id="PS50022"/>
    </source>
</evidence>
<evidence type="ECO:0000256" key="1">
    <source>
        <dbReference type="ARBA" id="ARBA00004316"/>
    </source>
</evidence>
<dbReference type="eggNOG" id="KOG1225">
    <property type="taxonomic scope" value="Eukaryota"/>
</dbReference>
<dbReference type="FunFam" id="2.60.40.60:FF:000597">
    <property type="entry name" value="Uncharacterized protein"/>
    <property type="match status" value="1"/>
</dbReference>
<dbReference type="EMBL" id="AMQM01005872">
    <property type="status" value="NOT_ANNOTATED_CDS"/>
    <property type="molecule type" value="Genomic_DNA"/>
</dbReference>
<dbReference type="Gene3D" id="2.60.40.10">
    <property type="entry name" value="Immunoglobulins"/>
    <property type="match status" value="2"/>
</dbReference>
<evidence type="ECO:0000259" key="19">
    <source>
        <dbReference type="PROSITE" id="PS50026"/>
    </source>
</evidence>
<dbReference type="InterPro" id="IPR006626">
    <property type="entry name" value="PbH1"/>
</dbReference>
<evidence type="ECO:0000256" key="8">
    <source>
        <dbReference type="ARBA" id="ARBA00022989"/>
    </source>
</evidence>
<evidence type="ECO:0000256" key="10">
    <source>
        <dbReference type="ARBA" id="ARBA00023157"/>
    </source>
</evidence>
<dbReference type="GO" id="GO:0007409">
    <property type="term" value="P:axonogenesis"/>
    <property type="evidence" value="ECO:0000318"/>
    <property type="project" value="GO_Central"/>
</dbReference>
<evidence type="ECO:0000256" key="7">
    <source>
        <dbReference type="ARBA" id="ARBA00022889"/>
    </source>
</evidence>
<dbReference type="InterPro" id="IPR014756">
    <property type="entry name" value="Ig_E-set"/>
</dbReference>
<dbReference type="InParanoid" id="T1FB11"/>
<evidence type="ECO:0000256" key="5">
    <source>
        <dbReference type="ARBA" id="ARBA00022737"/>
    </source>
</evidence>
<dbReference type="InterPro" id="IPR038178">
    <property type="entry name" value="Kringle_sf"/>
</dbReference>
<dbReference type="eggNOG" id="KOG1219">
    <property type="taxonomic scope" value="Eukaryota"/>
</dbReference>
<evidence type="ECO:0000256" key="6">
    <source>
        <dbReference type="ARBA" id="ARBA00022837"/>
    </source>
</evidence>
<feature type="domain" description="Cadherin" evidence="21">
    <location>
        <begin position="4222"/>
        <end position="4336"/>
    </location>
</feature>
<dbReference type="Proteomes" id="UP000015101">
    <property type="component" value="Unassembled WGS sequence"/>
</dbReference>
<evidence type="ECO:0000256" key="9">
    <source>
        <dbReference type="ARBA" id="ARBA00023136"/>
    </source>
</evidence>
<dbReference type="GeneID" id="20206010"/>
<evidence type="ECO:0000256" key="12">
    <source>
        <dbReference type="ARBA" id="ARBA00023273"/>
    </source>
</evidence>
<feature type="signal peptide" evidence="17">
    <location>
        <begin position="1"/>
        <end position="24"/>
    </location>
</feature>
<dbReference type="CDD" id="cd00055">
    <property type="entry name" value="EGF_Lam"/>
    <property type="match status" value="1"/>
</dbReference>
<reference evidence="24" key="1">
    <citation type="submission" date="2012-12" db="EMBL/GenBank/DDBJ databases">
        <authorList>
            <person name="Hellsten U."/>
            <person name="Grimwood J."/>
            <person name="Chapman J.A."/>
            <person name="Shapiro H."/>
            <person name="Aerts A."/>
            <person name="Otillar R.P."/>
            <person name="Terry A.Y."/>
            <person name="Boore J.L."/>
            <person name="Simakov O."/>
            <person name="Marletaz F."/>
            <person name="Cho S.-J."/>
            <person name="Edsinger-Gonzales E."/>
            <person name="Havlak P."/>
            <person name="Kuo D.-H."/>
            <person name="Larsson T."/>
            <person name="Lv J."/>
            <person name="Arendt D."/>
            <person name="Savage R."/>
            <person name="Osoegawa K."/>
            <person name="de Jong P."/>
            <person name="Lindberg D.R."/>
            <person name="Seaver E.C."/>
            <person name="Weisblat D.A."/>
            <person name="Putnam N.H."/>
            <person name="Grigoriev I.V."/>
            <person name="Rokhsar D.S."/>
        </authorList>
    </citation>
    <scope>NUCLEOTIDE SEQUENCE</scope>
</reference>
<dbReference type="InterPro" id="IPR013783">
    <property type="entry name" value="Ig-like_fold"/>
</dbReference>
<feature type="region of interest" description="Disordered" evidence="16">
    <location>
        <begin position="3276"/>
        <end position="3311"/>
    </location>
</feature>
<feature type="disulfide bond" evidence="14">
    <location>
        <begin position="2252"/>
        <end position="2261"/>
    </location>
</feature>
<dbReference type="SUPFAM" id="SSF81296">
    <property type="entry name" value="E set domains"/>
    <property type="match status" value="1"/>
</dbReference>
<dbReference type="SMART" id="SM00130">
    <property type="entry name" value="KR"/>
    <property type="match status" value="1"/>
</dbReference>
<keyword evidence="12" id="KW-0966">Cell projection</keyword>
<dbReference type="PROSITE" id="PS00232">
    <property type="entry name" value="CADHERIN_1"/>
    <property type="match status" value="2"/>
</dbReference>
<evidence type="ECO:0000256" key="14">
    <source>
        <dbReference type="PROSITE-ProRule" id="PRU00076"/>
    </source>
</evidence>
<dbReference type="SUPFAM" id="SSF57440">
    <property type="entry name" value="Kringle-like"/>
    <property type="match status" value="1"/>
</dbReference>
<dbReference type="SMART" id="SM00710">
    <property type="entry name" value="PbH1"/>
    <property type="match status" value="15"/>
</dbReference>
<dbReference type="Pfam" id="PF01833">
    <property type="entry name" value="TIG"/>
    <property type="match status" value="1"/>
</dbReference>
<sequence>MPKLTVLAKLFLITAALFNNIVSASDCMSKDGTYHGNLNVSASGQRCSPWLSTKPCSKGVSDVNATFTHNFCRNPVEPASCHHERPYCFLDSSNNLWEFCDMPICGSEPSTTCLNALGLGDGRIRDDQIYAPTQYDDSFKPSFARFNNSNTNAWRASVNYPRYVYLTVNLTAIYTITKLAIRSVSTASYYYVSTFKIMYSNDGFSWQFYGNGADDLAEAHEFEGNHGNSDISVVYFDTPIQAILLAIIPTSYSLLPTFQLELYGCLAPTIVSTKTEITQNINSNVFWSKSSSPYIIRSAILVGVGVTLTIEAGVKVIFVGNTASLTISACNNFAVRNLYVRGSGLTTNLKTISFSGLVVKNAPKAVSLTNYENVTFSNSLFKSNQIGIVALRSQLTIYACRFLNHEDAALKIDEYSDDTPLVLSISDSLFQNNFYGLYIHKSQTYSLPNDTLQIINTVFVNNKFRAIRIYNYNYVGVNFISFLIQNSTLSANLEIPFYLYINNNANITITQSKFINNYGTSALQIFLLPGTNFKSLLRIDSNVFSNNTMDETIALSAESPSEVTISNNQLVNFNTPYEIACHAPYIKGFGYNADLNYWATTDTRNISDRIFDMYKDSTRSFVRFSSILKNESRDSLLVLSDARALYKFNGTVGDLLNISVQSNFKFCTVCVRSSVNGNIVLSSLEAKGYNVTNTIFVTNGGCLTIQGPLQLKFKTATGIVVEGGCLKIDGNVTLTSSDKQWNGIKFLNSNGSMLKNIFVNASIWPLEIINSSVTVQTSTFDSQNFLKFSDQSSGKILLDGLNVKCGDMCVEIFQEFVLENSTFTSSSDCIGHEYYYNNNNLNFRISNNVFKCVKNVINIRNAENFAARIIGNKIMSGYITMDVINPLSVEISNNEHTSMLTSTFNYLVNLSLRNLYGVNDLTRNGVVKLENNVFKNVSRVSDSSILTLKCSSSGNINYYYKNVIYVNNNMFIGNNVTGVVSTDCSGLASDRNVLNNPNSDYELKILDGIKKEWPAVIYFARNYWGNASNPSFRVLDELVDQTVVKAVIGPWFRDSDMTSLVAQTSTFDKGNSQIGGRMDGNVVLTKDKSPYSVVDDIFVPSDKKLTIEPGVTLNFVYGGITVEGILSANGIENSKIQFTSKGSNFNWKGIKFQKMFQDWLIKKDFNWWAVYINSAWYVVDLLEDSYKKQTADLMCRQAGYKESASQTLFKCNTLSSVEQILVPPCINNSGMYQRATLHCPDSNSFSVQDCDIIFYKSSSSFYNVTCIDRPPMQTEKYVRITAKSGKRLTVTSTDDVILDSQLKSDSDVFLQITPCLLGTVSDCYSLMSLKKPGWKNSNGLVLDPKNNPRRLADFNKDASFVSTPPFNPSDSGHVSIKVLSSSAPADNVVIKVNETSSSLSLSTIFEATSSSSQSAFSFKFEAWEGSTAARKKRATGTAGERSTLNHVRMFNPVLGISIQGQLPLLQNIEIYNSFSHSLQISGYATGNFTIENLLSLDSKGSGLLFKLVDSPSDFQCFITNNTFVNTKEAAIKWTGQGSLVVDSCNFLQFQTYAVSMESSRVESKLSKAIIKSSQFRSKMYTIVLEIYGSSITPYFYVSVENNDFVEVMFKEDYYNHYIMKLSYLNANLENNKFLDCSCTYLIYLVSCYQLRVSGNSIINNSIAYELIFLYSTTSAIITDNIFLNNKGRGRTIRYFNYYHSYTLTINNNSFYSPDLQWDVYIESNWDRLSGVSATVYNLKYNKWMVTDWSSALQRIFCFYNNPNNFPVDIWPSTLVNNGSEKSVDVSIPDPNQYNEFFGGKVGYSRVLSNNSIGFYTILHSIYVPPNVTLTLVGGVVLKFNDGVSLAVEGEIILNQVEVVGVSSFVVLKANKMSLSNVKASNVLGEFKMLVGTENTISSAAVSSDVFTNFNPGTEVLKISNCAFNQVYKMTIAKYNNNYPTNCSVKVSGTNFADTRLSISTSDFAGANIEIIRSSFSDELSLSHYDGAAISLNLYNNDNNILLQENSFESLSSRSIQITRATNFQSKDKIVVQVLDSTFSNSIDSSVVLWNIYGIEAKILRNKFTSNMADTTKNYNMASVSYMYDDYWGAIDQWPSVQSAISQNRFENNGGKCIFEIKTTLSDKEQYYLDLFNRTNSRFDVTSNVFLNNFPSEGVVCSSLPITTFSSNLLSNPLVRYDFVAKYKSGFSQNCTYNWWDSNILANVKARLKDTTVDPTVGRIIFEPFLNESKFSCLAVQSCSGNGMCVAPDVCQCNAGWTGLNCSKYSCSRVYDCLDKGVCVGPNNCSCSPGWSGEDCSWADCRQQNNCSGKGICAGPNQCACASQYSGSDCSQCKTGLCDCTDQNYAGLLCDQCAPKLSGPFCQPLVSLLNISPDSGPDAGETNIFISGNNLPNVATYKCKFDGNLEVPGTWVSENKIACVSPKKSAGVVLLEVKINEIEGYLDSKFYFTYNPSCPVNSCGSNAVPKRGACDMGRCTCFVPWSGDGCDQLGLPPEISPVKNLSLVEGQNFILQLTVDQGSSILRWVLILSPEQANLDENLGLLTWTRVPANTKSYNFKIECSNKYGKSVTSFSISVAPSYSLVIDSLPKGPFLQPQPVTISGKIAWVDSKGNDNFNNSEIPLVLLIKSNYGLRKIPTTASSVPLKSIFSINFQPFNFEVGLTEVDAVHPAMVGNTLTNVQQSWTVYGVNLFLNPASVSGYVDKYQFKNFLTIHNNGLDPLTRLYLLMYTPPMELTLFSTSSQISCKWLPSTNTLIKNCSLAVILRSNESISLNANISADQGLSGSFPITFVTSEGLNKRVIFSYAFQPRNPAFELVPGVIESSVPRGGVLIKQVQVTNVGARSATNVLPQFPSIPNLKFISFGTNATTLTSLSQLGLVLEPGDVQGAVAIVSSETGATFQFRFTIVSTSYLNLTVKVEDEYTYFSDDKPLLAGAKVVLTSEYSDFIATKFTDSTGMVTFVNILEDYYTLQTSADKHIPDSRVIFASQDQDVVSVFVQRNAKTNSIDNDFNILVMNKQENTNCNSWAVKAVSLEDRYDITLEADFTTHVPIPVVTMEPNEIDLDLLETGVLKSLQFKITNHGLISAKGFQITLPSIGDHPFLTLTMNNTDFGDIPANTTFYVVAEVLTDDAKKQQYVGSSLAKRNINKRSIIGCLGISIRATYFYVCDTRRYVSVGVSIHNAVICTWNFFGFGWGWWIGGRFGVVGVSRVSCGCNSNYPELCWTIFSFVSRCISVYYQPNRMSYGYHVMQCVRKVHSLKMCVKLIGGCQSGSGSGGSNGGGLGSGVGSGSGSGGGTGTGSGGETGSGSGGGTGTNVLSKEDLGPVLAKRSLAINEFYVLGITFLGDEAWLYLQEPPTQWWSEIFEPAFSETSEGGSVVTAKEFDVILKSPLPSNATLEMVRKLVLRYNSSFADWDKGGNGSGDGMINLGKVQSSENNLKAYENEAKKANKASISDWYNEAYDIFQRSEYSPEQGVCAKVRIQIQQHVTLTRTGFEAELQLENGESSDLTNIKIVLEITIRGTGNTTNDAIYKFAIGQSKLEGITNASGNGVLLKGKKGIVTWLIIPYSSAAPTSDTQYNVGGTLHYTIGNESLTIPLFPDTITVKPDPRLFIDYFLEKYVYSDDPFTTNVVEPAVPFILGMIITNSGRGTATDLKITSSQPKIIDNEKGLLVDFRIVGTRLAGQDISPSLSIQFGDISPMSAVSVQWIMTCSLSGTFSNFSATFQNTNPLGDSKLSLLEDVKFHELLHTVLIDNPKSDSIVDYLVVDPDITVDVIPNSVYDSSNGTRPLNVSMCSTSSSGLVAFGTTLKLTVTCDKIGWSYLRALFPPTLNAQQTFTSVTNSNGKYLDVRHNVWLQVISKKNYLQIFDYISAPGTHVYTLYTTRSNLHTPTFTPNNFSATILENLTPPQVLIAVNNATDEDNDVITYSLLPQDDLPFSIAPSTAQDIIGDEFLFTIKKGIISSTRQLDREERDQYSIIVLATDSGNPPKSGSAVVFVIVTDANDNPPQISGLSELIIAEDVTPSGAVILGNVLVNDKDALLNAVVTTTLLHPDNQDLLTYDKNDLTIKSTSSFANHVGVHSFSFVVRDSGSPPLTTVANFTLKIVKSNKFKPSFNSTNYTFSVNETNFVGVVIGNVSAWDGDDPNEKITFNMESSVSLNTVPFNVGIDTGLITNLLPLVSTSENTIIKFKVLAFDNGALPTGQFSNSVDVSVKIEDINDHYPMFSKPSYFIEVNESTPINTELILVPAYDLDFGLNSEIKNFSARILSPPNLNFNIYFILDADNTNKKLRIQNAAILAKRSIDTFVIELKVADSGVPSLESTSNLTLSILEVNNCVPSFNSTETNITVFRKIPVNSLLFMFKADDCDLNPQLTYSMVPSQPSVPQNFISLNKNSGSIHLITSLSSNLTIKQLKITVQAFDQLHVSSNNQFLNIFISDVNVLPPVFKPKVYETTVYESLQVGTVLDVVLSCTDDDSLSLFYRIRAGNDDNVFSINVLTGQITLAKSLNFEEKSSYSLTVTAYDDLDQSLALNDSATVQVNVQNVNEFPPAFLDQSGITLKWFSGQLVPNLYKPKDDDNDKVTFTLMPSAESKYFSLDPLAGWLSVIKPVDQPLQTMIQIKATDNDFGLHELNIEILRDFLQKSLDKNINLYSSS</sequence>
<evidence type="ECO:0000259" key="21">
    <source>
        <dbReference type="PROSITE" id="PS50268"/>
    </source>
</evidence>
<evidence type="ECO:0000256" key="2">
    <source>
        <dbReference type="ARBA" id="ARBA00004370"/>
    </source>
</evidence>
<dbReference type="PROSITE" id="PS50022">
    <property type="entry name" value="FA58C_3"/>
    <property type="match status" value="1"/>
</dbReference>
<dbReference type="FunFam" id="2.60.40.10:FF:002554">
    <property type="match status" value="1"/>
</dbReference>
<dbReference type="InterPro" id="IPR002909">
    <property type="entry name" value="IPT_dom"/>
</dbReference>
<dbReference type="GO" id="GO:0042995">
    <property type="term" value="C:cell projection"/>
    <property type="evidence" value="ECO:0007669"/>
    <property type="project" value="UniProtKB-SubCell"/>
</dbReference>
<protein>
    <recommendedName>
        <fullName evidence="25">F5/8 type C domain-containing protein</fullName>
    </recommendedName>
</protein>